<evidence type="ECO:0000313" key="2">
    <source>
        <dbReference type="EMBL" id="KKQ38170.1"/>
    </source>
</evidence>
<protein>
    <submittedName>
        <fullName evidence="2">Uncharacterized protein</fullName>
    </submittedName>
</protein>
<name>A0A0G0HI25_9BACT</name>
<dbReference type="STRING" id="1618481.US54_C0016G0011"/>
<keyword evidence="1" id="KW-0812">Transmembrane</keyword>
<proteinExistence type="predicted"/>
<comment type="caution">
    <text evidence="2">The sequence shown here is derived from an EMBL/GenBank/DDBJ whole genome shotgun (WGS) entry which is preliminary data.</text>
</comment>
<gene>
    <name evidence="2" type="ORF">US54_C0016G0011</name>
</gene>
<feature type="transmembrane region" description="Helical" evidence="1">
    <location>
        <begin position="12"/>
        <end position="34"/>
    </location>
</feature>
<feature type="transmembrane region" description="Helical" evidence="1">
    <location>
        <begin position="40"/>
        <end position="61"/>
    </location>
</feature>
<dbReference type="Proteomes" id="UP000034471">
    <property type="component" value="Unassembled WGS sequence"/>
</dbReference>
<evidence type="ECO:0000313" key="3">
    <source>
        <dbReference type="Proteomes" id="UP000034471"/>
    </source>
</evidence>
<dbReference type="AlphaFoldDB" id="A0A0G0HI25"/>
<reference evidence="2 3" key="1">
    <citation type="journal article" date="2015" name="Nature">
        <title>rRNA introns, odd ribosomes, and small enigmatic genomes across a large radiation of phyla.</title>
        <authorList>
            <person name="Brown C.T."/>
            <person name="Hug L.A."/>
            <person name="Thomas B.C."/>
            <person name="Sharon I."/>
            <person name="Castelle C.J."/>
            <person name="Singh A."/>
            <person name="Wilkins M.J."/>
            <person name="Williams K.H."/>
            <person name="Banfield J.F."/>
        </authorList>
    </citation>
    <scope>NUCLEOTIDE SEQUENCE [LARGE SCALE GENOMIC DNA]</scope>
</reference>
<accession>A0A0G0HI25</accession>
<evidence type="ECO:0000256" key="1">
    <source>
        <dbReference type="SAM" id="Phobius"/>
    </source>
</evidence>
<keyword evidence="1" id="KW-1133">Transmembrane helix</keyword>
<dbReference type="EMBL" id="LBTJ01000016">
    <property type="protein sequence ID" value="KKQ38170.1"/>
    <property type="molecule type" value="Genomic_DNA"/>
</dbReference>
<organism evidence="2 3">
    <name type="scientific">Candidatus Roizmanbacteria bacterium GW2011_GWA2_37_7</name>
    <dbReference type="NCBI Taxonomy" id="1618481"/>
    <lineage>
        <taxon>Bacteria</taxon>
        <taxon>Candidatus Roizmaniibacteriota</taxon>
    </lineage>
</organism>
<keyword evidence="1" id="KW-0472">Membrane</keyword>
<sequence length="82" mass="9803">MVYSVYSKANNYFRFFVFLAFLTVRFFVAGFFAFTVLFTVFLTFFTVFFADFLVFFFVGIYPHHLSEMQLITSAIYKQYAQI</sequence>